<gene>
    <name evidence="1" type="ORF">NIES2135_11590</name>
</gene>
<reference evidence="1 2" key="1">
    <citation type="submission" date="2017-06" db="EMBL/GenBank/DDBJ databases">
        <title>Genome sequencing of cyanobaciteial culture collection at National Institute for Environmental Studies (NIES).</title>
        <authorList>
            <person name="Hirose Y."/>
            <person name="Shimura Y."/>
            <person name="Fujisawa T."/>
            <person name="Nakamura Y."/>
            <person name="Kawachi M."/>
        </authorList>
    </citation>
    <scope>NUCLEOTIDE SEQUENCE [LARGE SCALE GENOMIC DNA]</scope>
    <source>
        <strain evidence="1 2">NIES-2135</strain>
    </source>
</reference>
<accession>A0A1Z4JC63</accession>
<dbReference type="Proteomes" id="UP000217895">
    <property type="component" value="Chromosome"/>
</dbReference>
<sequence>MSERSRTEENIFAEFTKLVLATQLDEFRKIAVSMRTNLGKLFQGEINDVSIQARDFVKDEIQVQELEVKTDQISIDPLSMLLGKIRLSEPIDSEIRLTLSEQDLNQNMNSEYGKSLLKPIELTVDREIITLELLPPSAIRLLSDNKLRFTGTVEIKRAKQSQTLAFTCIICPRTETSPVRLETFCCTPNAGQSIPFMIALLQWMESILNQPYYEIEGVAFRCKALEIKNKVLTTELEIHARKVPDL</sequence>
<organism evidence="1 2">
    <name type="scientific">Leptolyngbya boryana NIES-2135</name>
    <dbReference type="NCBI Taxonomy" id="1973484"/>
    <lineage>
        <taxon>Bacteria</taxon>
        <taxon>Bacillati</taxon>
        <taxon>Cyanobacteriota</taxon>
        <taxon>Cyanophyceae</taxon>
        <taxon>Leptolyngbyales</taxon>
        <taxon>Leptolyngbyaceae</taxon>
        <taxon>Leptolyngbya group</taxon>
        <taxon>Leptolyngbya</taxon>
    </lineage>
</organism>
<dbReference type="InterPro" id="IPR021373">
    <property type="entry name" value="DUF2993"/>
</dbReference>
<protein>
    <recommendedName>
        <fullName evidence="3">DUF2993 domain-containing protein</fullName>
    </recommendedName>
</protein>
<dbReference type="AlphaFoldDB" id="A0A1Z4JC63"/>
<evidence type="ECO:0000313" key="2">
    <source>
        <dbReference type="Proteomes" id="UP000217895"/>
    </source>
</evidence>
<keyword evidence="2" id="KW-1185">Reference proteome</keyword>
<proteinExistence type="predicted"/>
<name>A0A1Z4JC63_LEPBY</name>
<evidence type="ECO:0000313" key="1">
    <source>
        <dbReference type="EMBL" id="BAY54342.1"/>
    </source>
</evidence>
<dbReference type="EMBL" id="AP018203">
    <property type="protein sequence ID" value="BAY54342.1"/>
    <property type="molecule type" value="Genomic_DNA"/>
</dbReference>
<dbReference type="Pfam" id="PF11209">
    <property type="entry name" value="LmeA"/>
    <property type="match status" value="1"/>
</dbReference>
<evidence type="ECO:0008006" key="3">
    <source>
        <dbReference type="Google" id="ProtNLM"/>
    </source>
</evidence>